<feature type="domain" description="Pyruvate carboxyltransferase" evidence="10">
    <location>
        <begin position="4"/>
        <end position="270"/>
    </location>
</feature>
<dbReference type="GO" id="GO:0009098">
    <property type="term" value="P:L-leucine biosynthetic process"/>
    <property type="evidence" value="ECO:0007669"/>
    <property type="project" value="InterPro"/>
</dbReference>
<dbReference type="InterPro" id="IPR005675">
    <property type="entry name" value="Citramal_synthase"/>
</dbReference>
<dbReference type="AlphaFoldDB" id="A0A7U4QMV4"/>
<dbReference type="Gene3D" id="3.20.20.70">
    <property type="entry name" value="Aldolase class I"/>
    <property type="match status" value="1"/>
</dbReference>
<keyword evidence="5 9" id="KW-0808">Transferase</keyword>
<dbReference type="CDD" id="cd07941">
    <property type="entry name" value="DRE_TIM_LeuA3"/>
    <property type="match status" value="1"/>
</dbReference>
<evidence type="ECO:0000313" key="11">
    <source>
        <dbReference type="EMBL" id="AMM42275.1"/>
    </source>
</evidence>
<sequence length="527" mass="59539">MSKVEIYDTTLRDGTQAENFNLQLEDKLKIAQKLDEIGVDYIEGGWPGSNPKDIHFFSRIKNYHFKKAQIVAFGSTHHPQKIPQTDPNLKTLIEAKTEVVTIFGKSWDLHVKDALRISLERNLEIISDSLAYLRSHVKKLFYDAEHFFDGFKDNPEYALATIKKAIEAGADCIIFCDTNGGTLPFELETIISQVKSKFPNISWGIHAHNDAGTAVANSLMAVHLGATQVQGTINGVGERCGNADLCSIIPALKLKMGIDCVTDEQLAKLTSVSRYITELLNIAHPPYLPYVGRSAFAHKGGVHVSAVKRNPQTYEHIPPQKVGNIRRILISELSGKSTILSKAKEWGIDLESEDPEVQKILQELKDLENQGFQFDVAEESFKLRIYKARGELKKHYFRLLTYRVHDYNTLDGRPIAEAEVWVEVKGRERHAISLGMGPVNALDRALRNALEEFYPRLKEMSLIDYRVRVLPETSGTEAKVRVLIESRDKECVWRTVGVSHDILEASLQALLDSIVYKLFLDERREKC</sequence>
<gene>
    <name evidence="11" type="ORF">HS1_002493</name>
</gene>
<keyword evidence="4" id="KW-0412">Isoleucine biosynthesis</keyword>
<dbReference type="PROSITE" id="PS50991">
    <property type="entry name" value="PYR_CT"/>
    <property type="match status" value="1"/>
</dbReference>
<dbReference type="PANTHER" id="PTHR43538:SF1">
    <property type="entry name" value="(R)-CITRAMALATE SYNTHASE"/>
    <property type="match status" value="1"/>
</dbReference>
<dbReference type="EC" id="2.3.3.21" evidence="8"/>
<keyword evidence="12" id="KW-1185">Reference proteome</keyword>
<evidence type="ECO:0000256" key="5">
    <source>
        <dbReference type="ARBA" id="ARBA00022679"/>
    </source>
</evidence>
<evidence type="ECO:0000256" key="3">
    <source>
        <dbReference type="ARBA" id="ARBA00022605"/>
    </source>
</evidence>
<dbReference type="Gene3D" id="3.30.160.270">
    <property type="match status" value="1"/>
</dbReference>
<dbReference type="InterPro" id="IPR054691">
    <property type="entry name" value="LeuA/HCS_post-cat"/>
</dbReference>
<dbReference type="KEGG" id="daw:HS1_002493"/>
<dbReference type="RefSeq" id="WP_066066210.1">
    <property type="nucleotide sequence ID" value="NZ_CP013015.1"/>
</dbReference>
<dbReference type="Gene3D" id="1.10.238.260">
    <property type="match status" value="1"/>
</dbReference>
<dbReference type="OrthoDB" id="9803573at2"/>
<protein>
    <recommendedName>
        <fullName evidence="8">Citramalate synthase</fullName>
        <ecNumber evidence="8">2.3.3.21</ecNumber>
    </recommendedName>
</protein>
<dbReference type="PROSITE" id="PS00815">
    <property type="entry name" value="AIPM_HOMOCIT_SYNTH_1"/>
    <property type="match status" value="1"/>
</dbReference>
<comment type="pathway">
    <text evidence="1">Amino-acid biosynthesis; L-isoleucine biosynthesis; 2-oxobutanoate from pyruvate: step 1/3.</text>
</comment>
<organism evidence="11 12">
    <name type="scientific">Desulfofervidus auxilii</name>
    <dbReference type="NCBI Taxonomy" id="1621989"/>
    <lineage>
        <taxon>Bacteria</taxon>
        <taxon>Pseudomonadati</taxon>
        <taxon>Thermodesulfobacteriota</taxon>
        <taxon>Candidatus Desulfofervidia</taxon>
        <taxon>Candidatus Desulfofervidales</taxon>
        <taxon>Candidatus Desulfofervidaceae</taxon>
        <taxon>Candidatus Desulfofervidus</taxon>
    </lineage>
</organism>
<dbReference type="InterPro" id="IPR002034">
    <property type="entry name" value="AIPM/Hcit_synth_CS"/>
</dbReference>
<dbReference type="PANTHER" id="PTHR43538">
    <property type="entry name" value="ALPHA-IPM SYNTHASE/HOMOCITRATE SYNTHASE"/>
    <property type="match status" value="1"/>
</dbReference>
<dbReference type="SMART" id="SM00917">
    <property type="entry name" value="LeuA_dimer"/>
    <property type="match status" value="1"/>
</dbReference>
<keyword evidence="3" id="KW-0028">Amino-acid biosynthesis</keyword>
<dbReference type="InterPro" id="IPR036230">
    <property type="entry name" value="LeuA_allosteric_dom_sf"/>
</dbReference>
<dbReference type="SUPFAM" id="SSF110921">
    <property type="entry name" value="2-isopropylmalate synthase LeuA, allosteric (dimerisation) domain"/>
    <property type="match status" value="1"/>
</dbReference>
<evidence type="ECO:0000256" key="8">
    <source>
        <dbReference type="NCBIfam" id="TIGR00977"/>
    </source>
</evidence>
<dbReference type="EMBL" id="CP013015">
    <property type="protein sequence ID" value="AMM42275.1"/>
    <property type="molecule type" value="Genomic_DNA"/>
</dbReference>
<dbReference type="Proteomes" id="UP000070560">
    <property type="component" value="Chromosome"/>
</dbReference>
<evidence type="ECO:0000256" key="4">
    <source>
        <dbReference type="ARBA" id="ARBA00022624"/>
    </source>
</evidence>
<dbReference type="Pfam" id="PF22617">
    <property type="entry name" value="HCS_D2"/>
    <property type="match status" value="1"/>
</dbReference>
<evidence type="ECO:0000256" key="2">
    <source>
        <dbReference type="ARBA" id="ARBA00006154"/>
    </source>
</evidence>
<dbReference type="GO" id="GO:0009097">
    <property type="term" value="P:isoleucine biosynthetic process"/>
    <property type="evidence" value="ECO:0007669"/>
    <property type="project" value="UniProtKB-UniRule"/>
</dbReference>
<dbReference type="UniPathway" id="UPA00047">
    <property type="reaction ID" value="UER00066"/>
</dbReference>
<comment type="catalytic activity">
    <reaction evidence="7">
        <text>pyruvate + acetyl-CoA + H2O = (3R)-citramalate + CoA + H(+)</text>
        <dbReference type="Rhea" id="RHEA:19045"/>
        <dbReference type="ChEBI" id="CHEBI:15361"/>
        <dbReference type="ChEBI" id="CHEBI:15377"/>
        <dbReference type="ChEBI" id="CHEBI:15378"/>
        <dbReference type="ChEBI" id="CHEBI:30934"/>
        <dbReference type="ChEBI" id="CHEBI:57287"/>
        <dbReference type="ChEBI" id="CHEBI:57288"/>
        <dbReference type="EC" id="2.3.3.21"/>
    </reaction>
</comment>
<evidence type="ECO:0000256" key="7">
    <source>
        <dbReference type="ARBA" id="ARBA00048263"/>
    </source>
</evidence>
<evidence type="ECO:0000259" key="10">
    <source>
        <dbReference type="PROSITE" id="PS50991"/>
    </source>
</evidence>
<evidence type="ECO:0000256" key="9">
    <source>
        <dbReference type="RuleBase" id="RU003523"/>
    </source>
</evidence>
<dbReference type="PROSITE" id="PS00816">
    <property type="entry name" value="AIPM_HOMOCIT_SYNTH_2"/>
    <property type="match status" value="1"/>
</dbReference>
<dbReference type="Pfam" id="PF00682">
    <property type="entry name" value="HMGL-like"/>
    <property type="match status" value="1"/>
</dbReference>
<name>A0A7U4QMV4_DESA2</name>
<reference evidence="11 12" key="1">
    <citation type="submission" date="2015-10" db="EMBL/GenBank/DDBJ databases">
        <title>Candidatus Desulfofervidus auxilii, a hydrogenotrophic sulfate-reducing bacterium involved in the thermophilic anaerobic oxidation of methane.</title>
        <authorList>
            <person name="Krukenberg V."/>
            <person name="Richter M."/>
            <person name="Wegener G."/>
        </authorList>
    </citation>
    <scope>NUCLEOTIDE SEQUENCE [LARGE SCALE GENOMIC DNA]</scope>
    <source>
        <strain evidence="11 12">HS1</strain>
    </source>
</reference>
<dbReference type="InterPro" id="IPR000891">
    <property type="entry name" value="PYR_CT"/>
</dbReference>
<accession>A0A7U4QMV4</accession>
<dbReference type="Pfam" id="PF08502">
    <property type="entry name" value="LeuA_dimer"/>
    <property type="match status" value="1"/>
</dbReference>
<dbReference type="SUPFAM" id="SSF51569">
    <property type="entry name" value="Aldolase"/>
    <property type="match status" value="1"/>
</dbReference>
<dbReference type="GO" id="GO:0003852">
    <property type="term" value="F:2-isopropylmalate synthase activity"/>
    <property type="evidence" value="ECO:0007669"/>
    <property type="project" value="InterPro"/>
</dbReference>
<dbReference type="InterPro" id="IPR013785">
    <property type="entry name" value="Aldolase_TIM"/>
</dbReference>
<keyword evidence="6" id="KW-0100">Branched-chain amino acid biosynthesis</keyword>
<dbReference type="InterPro" id="IPR013709">
    <property type="entry name" value="2-isopropylmalate_synth_dimer"/>
</dbReference>
<dbReference type="NCBIfam" id="TIGR00977">
    <property type="entry name" value="citramal_synth"/>
    <property type="match status" value="1"/>
</dbReference>
<evidence type="ECO:0000256" key="6">
    <source>
        <dbReference type="ARBA" id="ARBA00023304"/>
    </source>
</evidence>
<proteinExistence type="inferred from homology"/>
<dbReference type="GO" id="GO:0043714">
    <property type="term" value="F:(R)-citramalate synthase activity"/>
    <property type="evidence" value="ECO:0007669"/>
    <property type="project" value="UniProtKB-UniRule"/>
</dbReference>
<evidence type="ECO:0000256" key="1">
    <source>
        <dbReference type="ARBA" id="ARBA00004743"/>
    </source>
</evidence>
<comment type="similarity">
    <text evidence="2 9">Belongs to the alpha-IPM synthase/homocitrate synthase family.</text>
</comment>
<evidence type="ECO:0000313" key="12">
    <source>
        <dbReference type="Proteomes" id="UP000070560"/>
    </source>
</evidence>